<name>A0ABW0Q349_9HYPH</name>
<dbReference type="RefSeq" id="WP_266346065.1">
    <property type="nucleotide sequence ID" value="NZ_JAPKNH010000013.1"/>
</dbReference>
<dbReference type="Pfam" id="PF01479">
    <property type="entry name" value="S4"/>
    <property type="match status" value="1"/>
</dbReference>
<evidence type="ECO:0000313" key="5">
    <source>
        <dbReference type="Proteomes" id="UP001596150"/>
    </source>
</evidence>
<dbReference type="InterPro" id="IPR002942">
    <property type="entry name" value="S4_RNA-bd"/>
</dbReference>
<keyword evidence="1" id="KW-0694">RNA-binding</keyword>
<evidence type="ECO:0000259" key="3">
    <source>
        <dbReference type="SMART" id="SM00363"/>
    </source>
</evidence>
<dbReference type="SUPFAM" id="SSF55174">
    <property type="entry name" value="Alpha-L RNA-binding motif"/>
    <property type="match status" value="1"/>
</dbReference>
<comment type="caution">
    <text evidence="4">The sequence shown here is derived from an EMBL/GenBank/DDBJ whole genome shotgun (WGS) entry which is preliminary data.</text>
</comment>
<feature type="region of interest" description="Disordered" evidence="2">
    <location>
        <begin position="94"/>
        <end position="141"/>
    </location>
</feature>
<dbReference type="PROSITE" id="PS50889">
    <property type="entry name" value="S4"/>
    <property type="match status" value="1"/>
</dbReference>
<dbReference type="EMBL" id="JBHSML010000032">
    <property type="protein sequence ID" value="MFC5519088.1"/>
    <property type="molecule type" value="Genomic_DNA"/>
</dbReference>
<dbReference type="Proteomes" id="UP001596150">
    <property type="component" value="Unassembled WGS sequence"/>
</dbReference>
<dbReference type="Gene3D" id="3.10.290.10">
    <property type="entry name" value="RNA-binding S4 domain"/>
    <property type="match status" value="1"/>
</dbReference>
<proteinExistence type="predicted"/>
<dbReference type="SMART" id="SM00363">
    <property type="entry name" value="S4"/>
    <property type="match status" value="1"/>
</dbReference>
<reference evidence="5" key="1">
    <citation type="journal article" date="2019" name="Int. J. Syst. Evol. Microbiol.">
        <title>The Global Catalogue of Microorganisms (GCM) 10K type strain sequencing project: providing services to taxonomists for standard genome sequencing and annotation.</title>
        <authorList>
            <consortium name="The Broad Institute Genomics Platform"/>
            <consortium name="The Broad Institute Genome Sequencing Center for Infectious Disease"/>
            <person name="Wu L."/>
            <person name="Ma J."/>
        </authorList>
    </citation>
    <scope>NUCLEOTIDE SEQUENCE [LARGE SCALE GENOMIC DNA]</scope>
    <source>
        <strain evidence="5">KACC 12633</strain>
    </source>
</reference>
<feature type="compositionally biased region" description="Low complexity" evidence="2">
    <location>
        <begin position="118"/>
        <end position="131"/>
    </location>
</feature>
<dbReference type="CDD" id="cd00165">
    <property type="entry name" value="S4"/>
    <property type="match status" value="1"/>
</dbReference>
<keyword evidence="5" id="KW-1185">Reference proteome</keyword>
<evidence type="ECO:0000256" key="2">
    <source>
        <dbReference type="SAM" id="MobiDB-lite"/>
    </source>
</evidence>
<gene>
    <name evidence="4" type="ORF">ACFPP9_25210</name>
</gene>
<sequence length="141" mass="15840">MSEETGRQRIDKWLWFARFAKSRSIAQKLVTGGKVRVNRDKIDSSSRLVRPGDVLTLALERQIRVVKILDPGTRRGPAPEAQLLYEDLTPPAVLTEPVVRGGPRPTKRDRRALDAYHSFSSNGLGENSNGSRENFPNDDED</sequence>
<protein>
    <submittedName>
        <fullName evidence="4">RNA-binding S4 domain-containing protein</fullName>
    </submittedName>
</protein>
<evidence type="ECO:0000313" key="4">
    <source>
        <dbReference type="EMBL" id="MFC5519088.1"/>
    </source>
</evidence>
<evidence type="ECO:0000256" key="1">
    <source>
        <dbReference type="PROSITE-ProRule" id="PRU00182"/>
    </source>
</evidence>
<feature type="domain" description="RNA-binding S4" evidence="3">
    <location>
        <begin position="8"/>
        <end position="64"/>
    </location>
</feature>
<organism evidence="4 5">
    <name type="scientific">Kaistia terrae</name>
    <dbReference type="NCBI Taxonomy" id="537017"/>
    <lineage>
        <taxon>Bacteria</taxon>
        <taxon>Pseudomonadati</taxon>
        <taxon>Pseudomonadota</taxon>
        <taxon>Alphaproteobacteria</taxon>
        <taxon>Hyphomicrobiales</taxon>
        <taxon>Kaistiaceae</taxon>
        <taxon>Kaistia</taxon>
    </lineage>
</organism>
<accession>A0ABW0Q349</accession>
<dbReference type="InterPro" id="IPR036986">
    <property type="entry name" value="S4_RNA-bd_sf"/>
</dbReference>